<dbReference type="RefSeq" id="WP_164032911.1">
    <property type="nucleotide sequence ID" value="NZ_JAABOQ010000005.1"/>
</dbReference>
<evidence type="ECO:0000313" key="4">
    <source>
        <dbReference type="EMBL" id="NER18234.1"/>
    </source>
</evidence>
<evidence type="ECO:0000256" key="2">
    <source>
        <dbReference type="SAM" id="SignalP"/>
    </source>
</evidence>
<reference evidence="4 5" key="1">
    <citation type="submission" date="2020-01" db="EMBL/GenBank/DDBJ databases">
        <title>Spongiivirga citrea KCTC 32990T.</title>
        <authorList>
            <person name="Wang G."/>
        </authorList>
    </citation>
    <scope>NUCLEOTIDE SEQUENCE [LARGE SCALE GENOMIC DNA]</scope>
    <source>
        <strain evidence="4 5">KCTC 32990</strain>
    </source>
</reference>
<dbReference type="GO" id="GO:0016787">
    <property type="term" value="F:hydrolase activity"/>
    <property type="evidence" value="ECO:0007669"/>
    <property type="project" value="UniProtKB-KW"/>
</dbReference>
<dbReference type="Pfam" id="PF00753">
    <property type="entry name" value="Lactamase_B"/>
    <property type="match status" value="1"/>
</dbReference>
<dbReference type="SMART" id="SM00849">
    <property type="entry name" value="Lactamase_B"/>
    <property type="match status" value="1"/>
</dbReference>
<feature type="domain" description="Metallo-beta-lactamase" evidence="3">
    <location>
        <begin position="42"/>
        <end position="223"/>
    </location>
</feature>
<protein>
    <submittedName>
        <fullName evidence="4">MBL fold metallo-hydrolase</fullName>
    </submittedName>
</protein>
<dbReference type="InterPro" id="IPR001279">
    <property type="entry name" value="Metallo-B-lactamas"/>
</dbReference>
<dbReference type="AlphaFoldDB" id="A0A6M0CQD1"/>
<dbReference type="GO" id="GO:0017001">
    <property type="term" value="P:antibiotic catabolic process"/>
    <property type="evidence" value="ECO:0007669"/>
    <property type="project" value="UniProtKB-ARBA"/>
</dbReference>
<keyword evidence="4" id="KW-0378">Hydrolase</keyword>
<dbReference type="EMBL" id="JAABOQ010000005">
    <property type="protein sequence ID" value="NER18234.1"/>
    <property type="molecule type" value="Genomic_DNA"/>
</dbReference>
<evidence type="ECO:0000313" key="5">
    <source>
        <dbReference type="Proteomes" id="UP000474296"/>
    </source>
</evidence>
<sequence length="295" mass="32442">MKYLFSFFVLALTFSISKAQQKEVTITSEKLSDNTYVLFGRGGNIGIQTGEDGVFMIDDQFANITPKILEAIRKLSDKPIKFLQNTHHHGDHTGGNENIAKEGAIIVAHENVRKRMANNTKNRDGSPRAVIKSALPVITFKEDVAFHFNGEDIMVFHVHNAHTDGDAIVYLAGSNVLHMGDTHFNGRYPYIDINSGGSVEGYINANKKALMIINDDTKIIPGHGPVGSKTSLEAYIKMLEEITANAKAKIVSGASKEDFIKDASITKKYDDKGYGSGFINSERMRVTLFASLTAQ</sequence>
<keyword evidence="2" id="KW-0732">Signal</keyword>
<dbReference type="SUPFAM" id="SSF56281">
    <property type="entry name" value="Metallo-hydrolase/oxidoreductase"/>
    <property type="match status" value="1"/>
</dbReference>
<accession>A0A6M0CQD1</accession>
<dbReference type="InterPro" id="IPR050855">
    <property type="entry name" value="NDM-1-like"/>
</dbReference>
<gene>
    <name evidence="4" type="ORF">GWK10_13505</name>
</gene>
<dbReference type="Proteomes" id="UP000474296">
    <property type="component" value="Unassembled WGS sequence"/>
</dbReference>
<organism evidence="4 5">
    <name type="scientific">Spongiivirga citrea</name>
    <dbReference type="NCBI Taxonomy" id="1481457"/>
    <lineage>
        <taxon>Bacteria</taxon>
        <taxon>Pseudomonadati</taxon>
        <taxon>Bacteroidota</taxon>
        <taxon>Flavobacteriia</taxon>
        <taxon>Flavobacteriales</taxon>
        <taxon>Flavobacteriaceae</taxon>
        <taxon>Spongiivirga</taxon>
    </lineage>
</organism>
<dbReference type="CDD" id="cd16282">
    <property type="entry name" value="metallo-hydrolase-like_MBL-fold"/>
    <property type="match status" value="1"/>
</dbReference>
<evidence type="ECO:0000256" key="1">
    <source>
        <dbReference type="ARBA" id="ARBA00005250"/>
    </source>
</evidence>
<feature type="signal peptide" evidence="2">
    <location>
        <begin position="1"/>
        <end position="19"/>
    </location>
</feature>
<dbReference type="PANTHER" id="PTHR42951">
    <property type="entry name" value="METALLO-BETA-LACTAMASE DOMAIN-CONTAINING"/>
    <property type="match status" value="1"/>
</dbReference>
<comment type="caution">
    <text evidence="4">The sequence shown here is derived from an EMBL/GenBank/DDBJ whole genome shotgun (WGS) entry which is preliminary data.</text>
</comment>
<evidence type="ECO:0000259" key="3">
    <source>
        <dbReference type="SMART" id="SM00849"/>
    </source>
</evidence>
<dbReference type="PANTHER" id="PTHR42951:SF4">
    <property type="entry name" value="ACYL-COENZYME A THIOESTERASE MBLAC2"/>
    <property type="match status" value="1"/>
</dbReference>
<comment type="similarity">
    <text evidence="1">Belongs to the metallo-beta-lactamase superfamily. Class-B beta-lactamase family.</text>
</comment>
<dbReference type="Gene3D" id="3.60.15.10">
    <property type="entry name" value="Ribonuclease Z/Hydroxyacylglutathione hydrolase-like"/>
    <property type="match status" value="1"/>
</dbReference>
<dbReference type="InterPro" id="IPR036866">
    <property type="entry name" value="RibonucZ/Hydroxyglut_hydro"/>
</dbReference>
<keyword evidence="5" id="KW-1185">Reference proteome</keyword>
<feature type="chain" id="PRO_5026763053" evidence="2">
    <location>
        <begin position="20"/>
        <end position="295"/>
    </location>
</feature>
<proteinExistence type="inferred from homology"/>
<name>A0A6M0CQD1_9FLAO</name>